<feature type="transmembrane region" description="Helical" evidence="1">
    <location>
        <begin position="57"/>
        <end position="80"/>
    </location>
</feature>
<proteinExistence type="predicted"/>
<sequence length="102" mass="10970">MQKNSLKRERGDHTAVVSNVGPGILAGMNLNGSGHMSFSSLLCHLGSSSVIPPRPRFLGATAFFLCFSLSFSFCTAAPMVHLHQKMQRQAELLLVQMPGVVA</sequence>
<organism evidence="2 3">
    <name type="scientific">Dissostichus eleginoides</name>
    <name type="common">Patagonian toothfish</name>
    <name type="synonym">Dissostichus amissus</name>
    <dbReference type="NCBI Taxonomy" id="100907"/>
    <lineage>
        <taxon>Eukaryota</taxon>
        <taxon>Metazoa</taxon>
        <taxon>Chordata</taxon>
        <taxon>Craniata</taxon>
        <taxon>Vertebrata</taxon>
        <taxon>Euteleostomi</taxon>
        <taxon>Actinopterygii</taxon>
        <taxon>Neopterygii</taxon>
        <taxon>Teleostei</taxon>
        <taxon>Neoteleostei</taxon>
        <taxon>Acanthomorphata</taxon>
        <taxon>Eupercaria</taxon>
        <taxon>Perciformes</taxon>
        <taxon>Notothenioidei</taxon>
        <taxon>Nototheniidae</taxon>
        <taxon>Dissostichus</taxon>
    </lineage>
</organism>
<evidence type="ECO:0000313" key="2">
    <source>
        <dbReference type="EMBL" id="KAK1888671.1"/>
    </source>
</evidence>
<dbReference type="Proteomes" id="UP001228049">
    <property type="component" value="Unassembled WGS sequence"/>
</dbReference>
<keyword evidence="1" id="KW-0812">Transmembrane</keyword>
<name>A0AAD9BSR4_DISEL</name>
<comment type="caution">
    <text evidence="2">The sequence shown here is derived from an EMBL/GenBank/DDBJ whole genome shotgun (WGS) entry which is preliminary data.</text>
</comment>
<protein>
    <submittedName>
        <fullName evidence="2">Non-structural protein NS-S</fullName>
    </submittedName>
</protein>
<dbReference type="AlphaFoldDB" id="A0AAD9BSR4"/>
<gene>
    <name evidence="2" type="ORF">KUDE01_013351</name>
</gene>
<evidence type="ECO:0000313" key="3">
    <source>
        <dbReference type="Proteomes" id="UP001228049"/>
    </source>
</evidence>
<accession>A0AAD9BSR4</accession>
<reference evidence="2" key="1">
    <citation type="submission" date="2023-04" db="EMBL/GenBank/DDBJ databases">
        <title>Chromosome-level genome of Chaenocephalus aceratus.</title>
        <authorList>
            <person name="Park H."/>
        </authorList>
    </citation>
    <scope>NUCLEOTIDE SEQUENCE</scope>
    <source>
        <strain evidence="2">DE</strain>
        <tissue evidence="2">Muscle</tissue>
    </source>
</reference>
<keyword evidence="1" id="KW-0472">Membrane</keyword>
<evidence type="ECO:0000256" key="1">
    <source>
        <dbReference type="SAM" id="Phobius"/>
    </source>
</evidence>
<keyword evidence="1" id="KW-1133">Transmembrane helix</keyword>
<dbReference type="EMBL" id="JASDAP010000017">
    <property type="protein sequence ID" value="KAK1888671.1"/>
    <property type="molecule type" value="Genomic_DNA"/>
</dbReference>
<keyword evidence="3" id="KW-1185">Reference proteome</keyword>